<dbReference type="InterPro" id="IPR021488">
    <property type="entry name" value="DUF3142"/>
</dbReference>
<protein>
    <submittedName>
        <fullName evidence="2">DUF3142 domain-containing protein</fullName>
    </submittedName>
</protein>
<organism evidence="2 3">
    <name type="scientific">Alkanindiges illinoisensis</name>
    <dbReference type="NCBI Taxonomy" id="197183"/>
    <lineage>
        <taxon>Bacteria</taxon>
        <taxon>Pseudomonadati</taxon>
        <taxon>Pseudomonadota</taxon>
        <taxon>Gammaproteobacteria</taxon>
        <taxon>Moraxellales</taxon>
        <taxon>Moraxellaceae</taxon>
        <taxon>Alkanindiges</taxon>
    </lineage>
</organism>
<reference evidence="2 3" key="1">
    <citation type="submission" date="2019-03" db="EMBL/GenBank/DDBJ databases">
        <title>Alkanindiges illinoisensis: a potential pathogenic isolated from ascites of a gastric cancer patient with abdominal metastasis.</title>
        <authorList>
            <person name="Hu X."/>
            <person name="Yang B."/>
            <person name="Yan X."/>
            <person name="Lin L."/>
            <person name="Zhao H."/>
            <person name="Zhou F."/>
            <person name="Su B."/>
            <person name="Chen J."/>
            <person name="Rui Y."/>
            <person name="Wang Q."/>
            <person name="Zheng L."/>
        </authorList>
    </citation>
    <scope>NUCLEOTIDE SEQUENCE [LARGE SCALE GENOMIC DNA]</scope>
    <source>
        <strain evidence="2 3">NFYY 23406</strain>
    </source>
</reference>
<comment type="caution">
    <text evidence="2">The sequence shown here is derived from an EMBL/GenBank/DDBJ whole genome shotgun (WGS) entry which is preliminary data.</text>
</comment>
<name>A0A4Y7XFY0_9GAMM</name>
<proteinExistence type="predicted"/>
<feature type="chain" id="PRO_5021282279" evidence="1">
    <location>
        <begin position="23"/>
        <end position="246"/>
    </location>
</feature>
<dbReference type="Pfam" id="PF11340">
    <property type="entry name" value="DUF3142"/>
    <property type="match status" value="1"/>
</dbReference>
<keyword evidence="3" id="KW-1185">Reference proteome</keyword>
<dbReference type="Proteomes" id="UP000297834">
    <property type="component" value="Unassembled WGS sequence"/>
</dbReference>
<gene>
    <name evidence="2" type="ORF">E2B99_00730</name>
</gene>
<keyword evidence="1" id="KW-0732">Signal</keyword>
<evidence type="ECO:0000313" key="2">
    <source>
        <dbReference type="EMBL" id="TEU30727.1"/>
    </source>
</evidence>
<evidence type="ECO:0000313" key="3">
    <source>
        <dbReference type="Proteomes" id="UP000297834"/>
    </source>
</evidence>
<accession>A0A4Y7XFY0</accession>
<dbReference type="RefSeq" id="WP_134243100.1">
    <property type="nucleotide sequence ID" value="NZ_SNTY01000005.1"/>
</dbReference>
<dbReference type="AlphaFoldDB" id="A0A4Y7XFY0"/>
<evidence type="ECO:0000256" key="1">
    <source>
        <dbReference type="SAM" id="SignalP"/>
    </source>
</evidence>
<dbReference type="InterPro" id="IPR017853">
    <property type="entry name" value="GH"/>
</dbReference>
<dbReference type="PROSITE" id="PS51257">
    <property type="entry name" value="PROKAR_LIPOPROTEIN"/>
    <property type="match status" value="1"/>
</dbReference>
<dbReference type="EMBL" id="SNTY01000005">
    <property type="protein sequence ID" value="TEU30727.1"/>
    <property type="molecule type" value="Genomic_DNA"/>
</dbReference>
<sequence length="246" mass="28246">MLHFFKNVCLVLTLGLAGFLLSACHPLPDSNQTVNAADYQRFWVWGRVNPAPYLSYAQEFYILQGEVGFSRGQQRIVFSPQGMRLTRLAPVQVWLVYRTTTLQWSPALIQAIIRRLDSWQRYGNQVTGLQIDFDSATGQLEQYAEFLQSIRQQLPSQYQLSATGLLDWSNASPDTLLKLGKVLNEVVIQTYQGTHTIDNYRAYLPALARLNIPFKIGLVQHGQWVTDRIIEKNPYFKGYVVFLLRE</sequence>
<dbReference type="SUPFAM" id="SSF51445">
    <property type="entry name" value="(Trans)glycosidases"/>
    <property type="match status" value="1"/>
</dbReference>
<dbReference type="Gene3D" id="3.20.20.80">
    <property type="entry name" value="Glycosidases"/>
    <property type="match status" value="1"/>
</dbReference>
<feature type="signal peptide" evidence="1">
    <location>
        <begin position="1"/>
        <end position="22"/>
    </location>
</feature>
<dbReference type="OrthoDB" id="6987031at2"/>